<dbReference type="PANTHER" id="PTHR43000">
    <property type="entry name" value="DTDP-D-GLUCOSE 4,6-DEHYDRATASE-RELATED"/>
    <property type="match status" value="1"/>
</dbReference>
<dbReference type="Pfam" id="PF16363">
    <property type="entry name" value="GDP_Man_Dehyd"/>
    <property type="match status" value="1"/>
</dbReference>
<dbReference type="Gene3D" id="3.90.25.10">
    <property type="entry name" value="UDP-galactose 4-epimerase, domain 1"/>
    <property type="match status" value="1"/>
</dbReference>
<keyword evidence="3" id="KW-1185">Reference proteome</keyword>
<dbReference type="InterPro" id="IPR013445">
    <property type="entry name" value="CDP_4_6_deHydtase"/>
</dbReference>
<comment type="caution">
    <text evidence="2">The sequence shown here is derived from an EMBL/GenBank/DDBJ whole genome shotgun (WGS) entry which is preliminary data.</text>
</comment>
<dbReference type="InterPro" id="IPR016040">
    <property type="entry name" value="NAD(P)-bd_dom"/>
</dbReference>
<dbReference type="SUPFAM" id="SSF51735">
    <property type="entry name" value="NAD(P)-binding Rossmann-fold domains"/>
    <property type="match status" value="1"/>
</dbReference>
<gene>
    <name evidence="2" type="primary">rfbG</name>
    <name evidence="2" type="ORF">ACFOWD_00460</name>
</gene>
<keyword evidence="2" id="KW-0456">Lyase</keyword>
<protein>
    <submittedName>
        <fullName evidence="2">CDP-glucose 4,6-dehydratase</fullName>
        <ecNumber evidence="2">4.2.1.45</ecNumber>
    </submittedName>
</protein>
<dbReference type="Gene3D" id="3.40.50.720">
    <property type="entry name" value="NAD(P)-binding Rossmann-like Domain"/>
    <property type="match status" value="1"/>
</dbReference>
<dbReference type="NCBIfam" id="TIGR02622">
    <property type="entry name" value="CDP_4_6_dhtase"/>
    <property type="match status" value="1"/>
</dbReference>
<sequence>MVEFESLFNGIYSGKKVLLTGHTGFKGSWLALWLEKMGAFVYGFSLKNTDELNHIELLNLNINEKIGDIRNLDVLQEYFNEVQPDIVFHLAAQALVRPSYDDPIETYSTNVMGTLHVFEACRKTPSVKAIVNVTSDKCYENKEWLWGYRENEPMGGYDPYSASKGCSEILTSSYRNSYFNVNDYGKKHNVLLASGRAGNVIGGGDWAVDRLIPDIVKATAINEAVLIRNPKATRPWQHVLEPLSGYLNLGAALLKKDVTKAEGFNFGPDNNSNLQVGDIVTLSHNYWNDIQIKINENKDEHHEANLLMLDCTKANKALKWKAVWGIDKTISTTINWYKKYYENNDINSLEDLSNYVSDAKAANILWAQ</sequence>
<name>A0ABV8R4R0_9FLAO</name>
<dbReference type="Proteomes" id="UP001595826">
    <property type="component" value="Unassembled WGS sequence"/>
</dbReference>
<dbReference type="InterPro" id="IPR036291">
    <property type="entry name" value="NAD(P)-bd_dom_sf"/>
</dbReference>
<evidence type="ECO:0000313" key="2">
    <source>
        <dbReference type="EMBL" id="MFC4267361.1"/>
    </source>
</evidence>
<feature type="domain" description="NAD(P)-binding" evidence="1">
    <location>
        <begin position="18"/>
        <end position="331"/>
    </location>
</feature>
<evidence type="ECO:0000259" key="1">
    <source>
        <dbReference type="Pfam" id="PF16363"/>
    </source>
</evidence>
<organism evidence="2 3">
    <name type="scientific">Polaribacter marinivivus</name>
    <dbReference type="NCBI Taxonomy" id="1524260"/>
    <lineage>
        <taxon>Bacteria</taxon>
        <taxon>Pseudomonadati</taxon>
        <taxon>Bacteroidota</taxon>
        <taxon>Flavobacteriia</taxon>
        <taxon>Flavobacteriales</taxon>
        <taxon>Flavobacteriaceae</taxon>
    </lineage>
</organism>
<dbReference type="GO" id="GO:0047733">
    <property type="term" value="F:CDP-glucose 4,6-dehydratase activity"/>
    <property type="evidence" value="ECO:0007669"/>
    <property type="project" value="UniProtKB-EC"/>
</dbReference>
<evidence type="ECO:0000313" key="3">
    <source>
        <dbReference type="Proteomes" id="UP001595826"/>
    </source>
</evidence>
<dbReference type="EC" id="4.2.1.45" evidence="2"/>
<proteinExistence type="predicted"/>
<accession>A0ABV8R4R0</accession>
<dbReference type="RefSeq" id="WP_377407204.1">
    <property type="nucleotide sequence ID" value="NZ_JBHSCY010000001.1"/>
</dbReference>
<dbReference type="EMBL" id="JBHSCY010000001">
    <property type="protein sequence ID" value="MFC4267361.1"/>
    <property type="molecule type" value="Genomic_DNA"/>
</dbReference>
<reference evidence="3" key="1">
    <citation type="journal article" date="2019" name="Int. J. Syst. Evol. Microbiol.">
        <title>The Global Catalogue of Microorganisms (GCM) 10K type strain sequencing project: providing services to taxonomists for standard genome sequencing and annotation.</title>
        <authorList>
            <consortium name="The Broad Institute Genomics Platform"/>
            <consortium name="The Broad Institute Genome Sequencing Center for Infectious Disease"/>
            <person name="Wu L."/>
            <person name="Ma J."/>
        </authorList>
    </citation>
    <scope>NUCLEOTIDE SEQUENCE [LARGE SCALE GENOMIC DNA]</scope>
    <source>
        <strain evidence="3">CECT 8655</strain>
    </source>
</reference>
<dbReference type="CDD" id="cd05252">
    <property type="entry name" value="CDP_GD_SDR_e"/>
    <property type="match status" value="1"/>
</dbReference>